<dbReference type="Proteomes" id="UP000502998">
    <property type="component" value="Chromosome"/>
</dbReference>
<gene>
    <name evidence="10" type="primary">accB</name>
    <name evidence="10" type="ORF">EsVE80_11080</name>
</gene>
<sequence>MNISEIKDLLTQFDQSTLTEFDLKDNSFELYFNKNHQVRGQNVSTAEVSTQKVLTPHPANLGWDNESFDASTITPVSPSEDMKSEGTEIVSPLVGVCYLQSGPDQPAFKKVGDRVEKGEVLCIIEAMKVMNEIVSDVAGEIVQILVENEQVVEFNQPLFIVKEG</sequence>
<dbReference type="PRINTS" id="PR01071">
    <property type="entry name" value="ACOABIOTINCC"/>
</dbReference>
<comment type="function">
    <text evidence="8">This protein is a component of the acetyl coenzyme A carboxylase complex; first, biotin carboxylase catalyzes the carboxylation of the carrier protein and then the transcarboxylase transfers the carboxyl group to form malonyl-CoA.</text>
</comment>
<organism evidence="10 11">
    <name type="scientific">Enterococcus saigonensis</name>
    <dbReference type="NCBI Taxonomy" id="1805431"/>
    <lineage>
        <taxon>Bacteria</taxon>
        <taxon>Bacillati</taxon>
        <taxon>Bacillota</taxon>
        <taxon>Bacilli</taxon>
        <taxon>Lactobacillales</taxon>
        <taxon>Enterococcaceae</taxon>
        <taxon>Enterococcus</taxon>
    </lineage>
</organism>
<dbReference type="InterPro" id="IPR011053">
    <property type="entry name" value="Single_hybrid_motif"/>
</dbReference>
<dbReference type="InterPro" id="IPR000089">
    <property type="entry name" value="Biotin_lipoyl"/>
</dbReference>
<evidence type="ECO:0000313" key="10">
    <source>
        <dbReference type="EMBL" id="BCA85585.1"/>
    </source>
</evidence>
<reference evidence="10 11" key="1">
    <citation type="submission" date="2020-02" db="EMBL/GenBank/DDBJ databases">
        <title>Characterization of vanA genotype vancomycin-resistant Enterococcus saigonensis VE80.</title>
        <authorList>
            <person name="Harada T."/>
            <person name="Motooka D."/>
            <person name="Nakamura S."/>
            <person name="Yamamoto Y."/>
            <person name="Kawahara R."/>
            <person name="Kawatsu K."/>
        </authorList>
    </citation>
    <scope>NUCLEOTIDE SEQUENCE [LARGE SCALE GENOMIC DNA]</scope>
    <source>
        <strain evidence="10 11">VE80</strain>
    </source>
</reference>
<dbReference type="CDD" id="cd06850">
    <property type="entry name" value="biotinyl_domain"/>
    <property type="match status" value="1"/>
</dbReference>
<proteinExistence type="predicted"/>
<evidence type="ECO:0000256" key="4">
    <source>
        <dbReference type="ARBA" id="ARBA00022832"/>
    </source>
</evidence>
<name>A0A679IJD1_9ENTE</name>
<evidence type="ECO:0000256" key="1">
    <source>
        <dbReference type="ARBA" id="ARBA00005194"/>
    </source>
</evidence>
<dbReference type="PROSITE" id="PS00188">
    <property type="entry name" value="BIOTIN"/>
    <property type="match status" value="1"/>
</dbReference>
<evidence type="ECO:0000256" key="5">
    <source>
        <dbReference type="ARBA" id="ARBA00023098"/>
    </source>
</evidence>
<evidence type="ECO:0000313" key="11">
    <source>
        <dbReference type="Proteomes" id="UP000502998"/>
    </source>
</evidence>
<comment type="pathway">
    <text evidence="1 8">Lipid metabolism; fatty acid biosynthesis.</text>
</comment>
<evidence type="ECO:0000256" key="3">
    <source>
        <dbReference type="ARBA" id="ARBA00022516"/>
    </source>
</evidence>
<evidence type="ECO:0000256" key="2">
    <source>
        <dbReference type="ARBA" id="ARBA00017562"/>
    </source>
</evidence>
<dbReference type="RefSeq" id="WP_173102844.1">
    <property type="nucleotide sequence ID" value="NZ_AP022822.1"/>
</dbReference>
<feature type="domain" description="Lipoyl-binding" evidence="9">
    <location>
        <begin position="86"/>
        <end position="162"/>
    </location>
</feature>
<dbReference type="InterPro" id="IPR001882">
    <property type="entry name" value="Biotin_BS"/>
</dbReference>
<dbReference type="PROSITE" id="PS50968">
    <property type="entry name" value="BIOTINYL_LIPOYL"/>
    <property type="match status" value="1"/>
</dbReference>
<dbReference type="EMBL" id="AP022822">
    <property type="protein sequence ID" value="BCA85585.1"/>
    <property type="molecule type" value="Genomic_DNA"/>
</dbReference>
<keyword evidence="3 8" id="KW-0444">Lipid biosynthesis</keyword>
<protein>
    <recommendedName>
        <fullName evidence="2 8">Biotin carboxyl carrier protein of acetyl-CoA carboxylase</fullName>
    </recommendedName>
</protein>
<keyword evidence="7 8" id="KW-0092">Biotin</keyword>
<dbReference type="SUPFAM" id="SSF51230">
    <property type="entry name" value="Single hybrid motif"/>
    <property type="match status" value="1"/>
</dbReference>
<evidence type="ECO:0000256" key="7">
    <source>
        <dbReference type="ARBA" id="ARBA00023267"/>
    </source>
</evidence>
<keyword evidence="11" id="KW-1185">Reference proteome</keyword>
<keyword evidence="4 8" id="KW-0276">Fatty acid metabolism</keyword>
<dbReference type="Gene3D" id="2.40.50.100">
    <property type="match status" value="1"/>
</dbReference>
<dbReference type="KEGG" id="esg:EsVE80_11080"/>
<keyword evidence="5 8" id="KW-0443">Lipid metabolism</keyword>
<dbReference type="NCBIfam" id="TIGR00531">
    <property type="entry name" value="BCCP"/>
    <property type="match status" value="1"/>
</dbReference>
<dbReference type="Pfam" id="PF00364">
    <property type="entry name" value="Biotin_lipoyl"/>
    <property type="match status" value="1"/>
</dbReference>
<dbReference type="GO" id="GO:0009317">
    <property type="term" value="C:acetyl-CoA carboxylase complex"/>
    <property type="evidence" value="ECO:0007669"/>
    <property type="project" value="InterPro"/>
</dbReference>
<dbReference type="UniPathway" id="UPA00094"/>
<evidence type="ECO:0000256" key="6">
    <source>
        <dbReference type="ARBA" id="ARBA00023160"/>
    </source>
</evidence>
<evidence type="ECO:0000259" key="9">
    <source>
        <dbReference type="PROSITE" id="PS50968"/>
    </source>
</evidence>
<dbReference type="PANTHER" id="PTHR45266:SF3">
    <property type="entry name" value="OXALOACETATE DECARBOXYLASE ALPHA CHAIN"/>
    <property type="match status" value="1"/>
</dbReference>
<dbReference type="PANTHER" id="PTHR45266">
    <property type="entry name" value="OXALOACETATE DECARBOXYLASE ALPHA CHAIN"/>
    <property type="match status" value="1"/>
</dbReference>
<dbReference type="InterPro" id="IPR001249">
    <property type="entry name" value="AcCoA_biotinCC"/>
</dbReference>
<dbReference type="GO" id="GO:0003989">
    <property type="term" value="F:acetyl-CoA carboxylase activity"/>
    <property type="evidence" value="ECO:0007669"/>
    <property type="project" value="InterPro"/>
</dbReference>
<keyword evidence="6 8" id="KW-0275">Fatty acid biosynthesis</keyword>
<accession>A0A679IJD1</accession>
<dbReference type="AlphaFoldDB" id="A0A679IJD1"/>
<evidence type="ECO:0000256" key="8">
    <source>
        <dbReference type="RuleBase" id="RU364072"/>
    </source>
</evidence>
<dbReference type="InterPro" id="IPR050709">
    <property type="entry name" value="Biotin_Carboxyl_Carrier/Decarb"/>
</dbReference>
<dbReference type="GO" id="GO:0006633">
    <property type="term" value="P:fatty acid biosynthetic process"/>
    <property type="evidence" value="ECO:0007669"/>
    <property type="project" value="UniProtKB-UniPathway"/>
</dbReference>